<comment type="caution">
    <text evidence="3">The sequence shown here is derived from an EMBL/GenBank/DDBJ whole genome shotgun (WGS) entry which is preliminary data.</text>
</comment>
<dbReference type="OrthoDB" id="1957959at2"/>
<gene>
    <name evidence="3" type="ORF">A8806_11323</name>
</gene>
<organism evidence="3 4">
    <name type="scientific">Faecalicatena orotica</name>
    <dbReference type="NCBI Taxonomy" id="1544"/>
    <lineage>
        <taxon>Bacteria</taxon>
        <taxon>Bacillati</taxon>
        <taxon>Bacillota</taxon>
        <taxon>Clostridia</taxon>
        <taxon>Lachnospirales</taxon>
        <taxon>Lachnospiraceae</taxon>
        <taxon>Faecalicatena</taxon>
    </lineage>
</organism>
<protein>
    <recommendedName>
        <fullName evidence="1">ESAT-6-like protein</fullName>
    </recommendedName>
</protein>
<dbReference type="Proteomes" id="UP000245845">
    <property type="component" value="Unassembled WGS sequence"/>
</dbReference>
<feature type="coiled-coil region" evidence="2">
    <location>
        <begin position="10"/>
        <end position="70"/>
    </location>
</feature>
<dbReference type="RefSeq" id="WP_109732778.1">
    <property type="nucleotide sequence ID" value="NZ_BAAACK010000005.1"/>
</dbReference>
<evidence type="ECO:0000313" key="3">
    <source>
        <dbReference type="EMBL" id="PWJ23590.1"/>
    </source>
</evidence>
<sequence>MEQIRIKVETAVLEARADAVEQKIKNVRQRFDKIGETVANSRSYWEGDANDAHRREYQEYQEEIAEALSRFQENVTDLRRIAGIYREADQAANELNHDLPADIIL</sequence>
<dbReference type="SUPFAM" id="SSF140453">
    <property type="entry name" value="EsxAB dimer-like"/>
    <property type="match status" value="1"/>
</dbReference>
<dbReference type="Gene3D" id="1.10.287.1060">
    <property type="entry name" value="ESAT-6-like"/>
    <property type="match status" value="1"/>
</dbReference>
<dbReference type="InterPro" id="IPR036689">
    <property type="entry name" value="ESAT-6-like_sf"/>
</dbReference>
<dbReference type="NCBIfam" id="TIGR03930">
    <property type="entry name" value="WXG100_ESAT6"/>
    <property type="match status" value="1"/>
</dbReference>
<name>A0A2Y9BJ37_9FIRM</name>
<evidence type="ECO:0000313" key="4">
    <source>
        <dbReference type="Proteomes" id="UP000245845"/>
    </source>
</evidence>
<dbReference type="Pfam" id="PF06013">
    <property type="entry name" value="WXG100"/>
    <property type="match status" value="1"/>
</dbReference>
<evidence type="ECO:0000256" key="2">
    <source>
        <dbReference type="SAM" id="Coils"/>
    </source>
</evidence>
<reference evidence="3 4" key="1">
    <citation type="submission" date="2018-05" db="EMBL/GenBank/DDBJ databases">
        <title>The Hungate 1000. A catalogue of reference genomes from the rumen microbiome.</title>
        <authorList>
            <person name="Kelly W."/>
        </authorList>
    </citation>
    <scope>NUCLEOTIDE SEQUENCE [LARGE SCALE GENOMIC DNA]</scope>
    <source>
        <strain evidence="3 4">NLAE-zl-C242</strain>
    </source>
</reference>
<keyword evidence="4" id="KW-1185">Reference proteome</keyword>
<proteinExistence type="inferred from homology"/>
<accession>A0A2Y9BJ37</accession>
<dbReference type="InterPro" id="IPR010310">
    <property type="entry name" value="T7SS_ESAT-6-like"/>
</dbReference>
<dbReference type="EMBL" id="QGDL01000013">
    <property type="protein sequence ID" value="PWJ23590.1"/>
    <property type="molecule type" value="Genomic_DNA"/>
</dbReference>
<comment type="similarity">
    <text evidence="1">Belongs to the WXG100 family.</text>
</comment>
<dbReference type="AlphaFoldDB" id="A0A2Y9BJ37"/>
<evidence type="ECO:0000256" key="1">
    <source>
        <dbReference type="RuleBase" id="RU362001"/>
    </source>
</evidence>
<keyword evidence="2" id="KW-0175">Coiled coil</keyword>